<evidence type="ECO:0000313" key="8">
    <source>
        <dbReference type="Proteomes" id="UP000242616"/>
    </source>
</evidence>
<dbReference type="InterPro" id="IPR043135">
    <property type="entry name" value="Fur_C"/>
</dbReference>
<keyword evidence="5" id="KW-0238">DNA-binding</keyword>
<keyword evidence="8" id="KW-1185">Reference proteome</keyword>
<evidence type="ECO:0000313" key="7">
    <source>
        <dbReference type="EMBL" id="ONN27578.1"/>
    </source>
</evidence>
<dbReference type="EMBL" id="LBFC01000009">
    <property type="protein sequence ID" value="ONN27578.1"/>
    <property type="molecule type" value="Genomic_DNA"/>
</dbReference>
<name>A0ABX3IJS2_9BACT</name>
<accession>A0ABX3IJS2</accession>
<keyword evidence="4" id="KW-0805">Transcription regulation</keyword>
<dbReference type="PANTHER" id="PTHR33202">
    <property type="entry name" value="ZINC UPTAKE REGULATION PROTEIN"/>
    <property type="match status" value="1"/>
</dbReference>
<dbReference type="InterPro" id="IPR036390">
    <property type="entry name" value="WH_DNA-bd_sf"/>
</dbReference>
<dbReference type="Pfam" id="PF01475">
    <property type="entry name" value="FUR"/>
    <property type="match status" value="1"/>
</dbReference>
<protein>
    <submittedName>
        <fullName evidence="7">Fur family transcriptional regulator</fullName>
    </submittedName>
</protein>
<dbReference type="RefSeq" id="WP_075665561.1">
    <property type="nucleotide sequence ID" value="NZ_LBFC01000009.1"/>
</dbReference>
<keyword evidence="6" id="KW-0804">Transcription</keyword>
<dbReference type="Gene3D" id="1.10.10.10">
    <property type="entry name" value="Winged helix-like DNA-binding domain superfamily/Winged helix DNA-binding domain"/>
    <property type="match status" value="1"/>
</dbReference>
<proteinExistence type="inferred from homology"/>
<dbReference type="InterPro" id="IPR036388">
    <property type="entry name" value="WH-like_DNA-bd_sf"/>
</dbReference>
<dbReference type="CDD" id="cd07153">
    <property type="entry name" value="Fur_like"/>
    <property type="match status" value="1"/>
</dbReference>
<dbReference type="InterPro" id="IPR002481">
    <property type="entry name" value="FUR"/>
</dbReference>
<dbReference type="SUPFAM" id="SSF46785">
    <property type="entry name" value="Winged helix' DNA-binding domain"/>
    <property type="match status" value="1"/>
</dbReference>
<keyword evidence="2" id="KW-0678">Repressor</keyword>
<dbReference type="PANTHER" id="PTHR33202:SF7">
    <property type="entry name" value="FERRIC UPTAKE REGULATION PROTEIN"/>
    <property type="match status" value="1"/>
</dbReference>
<evidence type="ECO:0000256" key="1">
    <source>
        <dbReference type="ARBA" id="ARBA00007957"/>
    </source>
</evidence>
<comment type="caution">
    <text evidence="7">The sequence shown here is derived from an EMBL/GenBank/DDBJ whole genome shotgun (WGS) entry which is preliminary data.</text>
</comment>
<comment type="similarity">
    <text evidence="1">Belongs to the Fur family.</text>
</comment>
<dbReference type="Proteomes" id="UP000242616">
    <property type="component" value="Unassembled WGS sequence"/>
</dbReference>
<reference evidence="7 8" key="1">
    <citation type="submission" date="2015-06" db="EMBL/GenBank/DDBJ databases">
        <title>Genome sequencing of Thermotogales isolates from hydrothermal vents.</title>
        <authorList>
            <person name="Haverkamp T.H."/>
            <person name="Kublanov I.V."/>
            <person name="Nesbo C.L."/>
        </authorList>
    </citation>
    <scope>NUCLEOTIDE SEQUENCE [LARGE SCALE GENOMIC DNA]</scope>
    <source>
        <strain evidence="8">ik275mar</strain>
    </source>
</reference>
<gene>
    <name evidence="7" type="ORF">XJ44_02870</name>
</gene>
<evidence type="ECO:0000256" key="5">
    <source>
        <dbReference type="ARBA" id="ARBA00023125"/>
    </source>
</evidence>
<evidence type="ECO:0000256" key="3">
    <source>
        <dbReference type="ARBA" id="ARBA00022833"/>
    </source>
</evidence>
<keyword evidence="3" id="KW-0862">Zinc</keyword>
<evidence type="ECO:0000256" key="4">
    <source>
        <dbReference type="ARBA" id="ARBA00023015"/>
    </source>
</evidence>
<evidence type="ECO:0000256" key="2">
    <source>
        <dbReference type="ARBA" id="ARBA00022491"/>
    </source>
</evidence>
<evidence type="ECO:0000256" key="6">
    <source>
        <dbReference type="ARBA" id="ARBA00023163"/>
    </source>
</evidence>
<dbReference type="Gene3D" id="3.30.1490.190">
    <property type="match status" value="1"/>
</dbReference>
<organism evidence="7 8">
    <name type="scientific">Thermosipho affectus</name>
    <dbReference type="NCBI Taxonomy" id="660294"/>
    <lineage>
        <taxon>Bacteria</taxon>
        <taxon>Thermotogati</taxon>
        <taxon>Thermotogota</taxon>
        <taxon>Thermotogae</taxon>
        <taxon>Thermotogales</taxon>
        <taxon>Fervidobacteriaceae</taxon>
        <taxon>Thermosipho</taxon>
    </lineage>
</organism>
<sequence>MTKWRKAIWDILKNSKKPLCAEEIYKINGFKPNLSTIYRALNYLEKKNIISSVSFENSTKYFFPKERHIHFLYCIKCGNIEVFNECTAKEIKMKIEKQFDYQILDHVFYFKGICKKCREEE</sequence>